<dbReference type="EC" id="3.1.21.-" evidence="9"/>
<evidence type="ECO:0000256" key="3">
    <source>
        <dbReference type="ARBA" id="ARBA00023125"/>
    </source>
</evidence>
<dbReference type="GO" id="GO:0004519">
    <property type="term" value="F:endonuclease activity"/>
    <property type="evidence" value="ECO:0007669"/>
    <property type="project" value="UniProtKB-KW"/>
</dbReference>
<dbReference type="EMBL" id="CAATHG010000003">
    <property type="protein sequence ID" value="VNP91010.1"/>
    <property type="molecule type" value="Genomic_DNA"/>
</dbReference>
<evidence type="ECO:0000259" key="4">
    <source>
        <dbReference type="Pfam" id="PF01420"/>
    </source>
</evidence>
<keyword evidence="9" id="KW-0255">Endonuclease</keyword>
<sequence length="150" mass="17429">MSQVPTGSSILKRYLLDGKTPRISATNIDNGILGYYEDIDDKNYRVFENFISVSFLGAVFYHKYKASLDMKIHCLKLKNKELNKEVAFYLTSIIRQALKNTEYKDQISSTVLPDIKIKLPIDSRGTPDWNYMERYIEDLKLKCNIANYNI</sequence>
<keyword evidence="2" id="KW-0680">Restriction system</keyword>
<evidence type="ECO:0000256" key="2">
    <source>
        <dbReference type="ARBA" id="ARBA00022747"/>
    </source>
</evidence>
<dbReference type="GO" id="GO:0009307">
    <property type="term" value="P:DNA restriction-modification system"/>
    <property type="evidence" value="ECO:0007669"/>
    <property type="project" value="UniProtKB-KW"/>
</dbReference>
<dbReference type="InterPro" id="IPR044946">
    <property type="entry name" value="Restrct_endonuc_typeI_TRD_sf"/>
</dbReference>
<keyword evidence="9" id="KW-0378">Hydrolase</keyword>
<name>A0A4J2G1Q9_STREE</name>
<dbReference type="EMBL" id="CAATGT010000009">
    <property type="protein sequence ID" value="VNP70688.1"/>
    <property type="molecule type" value="Genomic_DNA"/>
</dbReference>
<evidence type="ECO:0000313" key="8">
    <source>
        <dbReference type="EMBL" id="VNQ48724.1"/>
    </source>
</evidence>
<evidence type="ECO:0000313" key="5">
    <source>
        <dbReference type="EMBL" id="VNP28468.1"/>
    </source>
</evidence>
<organism evidence="9">
    <name type="scientific">Streptococcus pneumoniae</name>
    <dbReference type="NCBI Taxonomy" id="1313"/>
    <lineage>
        <taxon>Bacteria</taxon>
        <taxon>Bacillati</taxon>
        <taxon>Bacillota</taxon>
        <taxon>Bacilli</taxon>
        <taxon>Lactobacillales</taxon>
        <taxon>Streptococcaceae</taxon>
        <taxon>Streptococcus</taxon>
    </lineage>
</organism>
<dbReference type="EMBL" id="CAATFV010000009">
    <property type="protein sequence ID" value="VNP28468.1"/>
    <property type="molecule type" value="Genomic_DNA"/>
</dbReference>
<dbReference type="EMBL" id="CAATIV010000007">
    <property type="protein sequence ID" value="VNQ86456.1"/>
    <property type="molecule type" value="Genomic_DNA"/>
</dbReference>
<evidence type="ECO:0000313" key="9">
    <source>
        <dbReference type="EMBL" id="VNQ86456.1"/>
    </source>
</evidence>
<gene>
    <name evidence="9" type="primary">bcgIB</name>
    <name evidence="5" type="ORF">SAMEA2783849_01449</name>
    <name evidence="6" type="ORF">SAMEA2783851_01519</name>
    <name evidence="7" type="ORF">SAMEA2783852_00693</name>
    <name evidence="8" type="ORF">SAMEA2783854_01606</name>
    <name evidence="9" type="ORF">SAMEA2783856_01172</name>
</gene>
<dbReference type="Gene3D" id="3.90.220.20">
    <property type="entry name" value="DNA methylase specificity domains"/>
    <property type="match status" value="1"/>
</dbReference>
<reference evidence="9" key="1">
    <citation type="submission" date="2019-04" db="EMBL/GenBank/DDBJ databases">
        <authorList>
            <consortium name="Pathogen Informatics"/>
        </authorList>
    </citation>
    <scope>NUCLEOTIDE SEQUENCE</scope>
    <source>
        <strain evidence="9">GPSC65</strain>
    </source>
</reference>
<proteinExistence type="inferred from homology"/>
<evidence type="ECO:0000313" key="6">
    <source>
        <dbReference type="EMBL" id="VNP70688.1"/>
    </source>
</evidence>
<dbReference type="GO" id="GO:0016787">
    <property type="term" value="F:hydrolase activity"/>
    <property type="evidence" value="ECO:0007669"/>
    <property type="project" value="UniProtKB-KW"/>
</dbReference>
<accession>A0A4J2G1Q9</accession>
<evidence type="ECO:0000256" key="1">
    <source>
        <dbReference type="ARBA" id="ARBA00010923"/>
    </source>
</evidence>
<comment type="similarity">
    <text evidence="1">Belongs to the type-I restriction system S methylase family.</text>
</comment>
<dbReference type="EMBL" id="CAATIE010000009">
    <property type="protein sequence ID" value="VNQ48724.1"/>
    <property type="molecule type" value="Genomic_DNA"/>
</dbReference>
<protein>
    <submittedName>
        <fullName evidence="9">Type II restriction endonuclease</fullName>
        <ecNumber evidence="9">3.1.21.-</ecNumber>
    </submittedName>
</protein>
<dbReference type="GO" id="GO:0003677">
    <property type="term" value="F:DNA binding"/>
    <property type="evidence" value="ECO:0007669"/>
    <property type="project" value="UniProtKB-KW"/>
</dbReference>
<evidence type="ECO:0000313" key="7">
    <source>
        <dbReference type="EMBL" id="VNP91010.1"/>
    </source>
</evidence>
<dbReference type="InterPro" id="IPR000055">
    <property type="entry name" value="Restrct_endonuc_typeI_TRD"/>
</dbReference>
<keyword evidence="9" id="KW-0540">Nuclease</keyword>
<dbReference type="RefSeq" id="WP_232036478.1">
    <property type="nucleotide sequence ID" value="NZ_FIVZ01000006.1"/>
</dbReference>
<dbReference type="Pfam" id="PF01420">
    <property type="entry name" value="Methylase_S"/>
    <property type="match status" value="1"/>
</dbReference>
<dbReference type="SUPFAM" id="SSF116734">
    <property type="entry name" value="DNA methylase specificity domain"/>
    <property type="match status" value="1"/>
</dbReference>
<feature type="domain" description="Type I restriction modification DNA specificity" evidence="4">
    <location>
        <begin position="13"/>
        <end position="140"/>
    </location>
</feature>
<dbReference type="AlphaFoldDB" id="A0A4J2G1Q9"/>
<keyword evidence="3" id="KW-0238">DNA-binding</keyword>